<proteinExistence type="inferred from homology"/>
<dbReference type="GO" id="GO:0008418">
    <property type="term" value="F:protein-N-terminal asparagine amidohydrolase activity"/>
    <property type="evidence" value="ECO:0007669"/>
    <property type="project" value="UniProtKB-UniRule"/>
</dbReference>
<dbReference type="EC" id="3.5.1.122" evidence="3 8"/>
<comment type="catalytic activity">
    <reaction evidence="7 8">
        <text>N-terminal L-glutaminyl-[protein] + H2O = N-terminal L-glutamyl-[protein] + NH4(+)</text>
        <dbReference type="Rhea" id="RHEA:50680"/>
        <dbReference type="Rhea" id="RHEA-COMP:12668"/>
        <dbReference type="Rhea" id="RHEA-COMP:12777"/>
        <dbReference type="ChEBI" id="CHEBI:15377"/>
        <dbReference type="ChEBI" id="CHEBI:28938"/>
        <dbReference type="ChEBI" id="CHEBI:64721"/>
        <dbReference type="ChEBI" id="CHEBI:64722"/>
        <dbReference type="EC" id="3.5.1.122"/>
    </reaction>
</comment>
<dbReference type="Pfam" id="PF09764">
    <property type="entry name" value="Nt_Gln_amidase"/>
    <property type="match status" value="1"/>
</dbReference>
<name>A0A1Y2CLG8_9FUNG</name>
<comment type="caution">
    <text evidence="10">The sequence shown here is derived from an EMBL/GenBank/DDBJ whole genome shotgun (WGS) entry which is preliminary data.</text>
</comment>
<dbReference type="InterPro" id="IPR023128">
    <property type="entry name" value="Prot_N_Gln_amidohydro_ab_roll"/>
</dbReference>
<feature type="domain" description="Protein N-terminal glutamine amidohydrolase alpha beta roll" evidence="9">
    <location>
        <begin position="13"/>
        <end position="179"/>
    </location>
</feature>
<evidence type="ECO:0000256" key="6">
    <source>
        <dbReference type="ARBA" id="ARBA00029677"/>
    </source>
</evidence>
<evidence type="ECO:0000256" key="2">
    <source>
        <dbReference type="ARBA" id="ARBA00011245"/>
    </source>
</evidence>
<evidence type="ECO:0000256" key="8">
    <source>
        <dbReference type="RuleBase" id="RU367082"/>
    </source>
</evidence>
<sequence>MMQSSTTKADFTHTPCYCEENTLLLLKQLISQLPSDTKGYAVFVSNPSKSIPIWHQTKGNPVSSTSFLVYDLDSTLPFPSTAEVYSKLALPILDPELTKYHRYYRVVEAHEYFKTFASDRRHMQKDGEWMAPPPSYPGFESEGTFFNLDVYWTMGPDDVEAGDRGDGFGRVFDEDGFHEWLQNGLEKT</sequence>
<evidence type="ECO:0000256" key="1">
    <source>
        <dbReference type="ARBA" id="ARBA00008985"/>
    </source>
</evidence>
<keyword evidence="5 8" id="KW-0378">Hydrolase</keyword>
<comment type="subunit">
    <text evidence="2 8">Monomer.</text>
</comment>
<evidence type="ECO:0000313" key="11">
    <source>
        <dbReference type="Proteomes" id="UP000193642"/>
    </source>
</evidence>
<comment type="function">
    <text evidence="8">Mediates the side-chain deamidation of N-terminal glutamine residues to glutamate, an important step in N-end rule pathway of protein degradation. Conversion of the resulting N-terminal glutamine to glutamate renders the protein susceptible to arginylation, polyubiquitination and degradation as specified by the N-end rule. Does not act on substrates with internal or C-terminal glutamine and does not act on non-glutamine residues in any position.</text>
</comment>
<protein>
    <recommendedName>
        <fullName evidence="4 8">Protein N-terminal glutamine amidohydrolase</fullName>
        <ecNumber evidence="3 8">3.5.1.122</ecNumber>
    </recommendedName>
    <alternativeName>
        <fullName evidence="6 8">Protein NH2-terminal glutamine deamidase</fullName>
    </alternativeName>
</protein>
<evidence type="ECO:0000256" key="4">
    <source>
        <dbReference type="ARBA" id="ARBA00021247"/>
    </source>
</evidence>
<gene>
    <name evidence="10" type="ORF">BCR33DRAFT_714926</name>
</gene>
<evidence type="ECO:0000256" key="5">
    <source>
        <dbReference type="ARBA" id="ARBA00022801"/>
    </source>
</evidence>
<dbReference type="InterPro" id="IPR039733">
    <property type="entry name" value="NTAQ1"/>
</dbReference>
<keyword evidence="11" id="KW-1185">Reference proteome</keyword>
<dbReference type="GO" id="GO:0070773">
    <property type="term" value="F:protein-N-terminal glutamine amidohydrolase activity"/>
    <property type="evidence" value="ECO:0007669"/>
    <property type="project" value="UniProtKB-UniRule"/>
</dbReference>
<evidence type="ECO:0000259" key="9">
    <source>
        <dbReference type="Pfam" id="PF09764"/>
    </source>
</evidence>
<evidence type="ECO:0000256" key="3">
    <source>
        <dbReference type="ARBA" id="ARBA00012718"/>
    </source>
</evidence>
<dbReference type="InterPro" id="IPR037132">
    <property type="entry name" value="N_Gln_amidohydro_ab_roll_sf"/>
</dbReference>
<comment type="similarity">
    <text evidence="1 8">Belongs to the NTAQ1 family.</text>
</comment>
<dbReference type="GO" id="GO:0005634">
    <property type="term" value="C:nucleus"/>
    <property type="evidence" value="ECO:0007669"/>
    <property type="project" value="TreeGrafter"/>
</dbReference>
<dbReference type="PANTHER" id="PTHR13035:SF0">
    <property type="entry name" value="PROTEIN N-TERMINAL GLUTAMINE AMIDOHYDROLASE"/>
    <property type="match status" value="1"/>
</dbReference>
<evidence type="ECO:0000256" key="7">
    <source>
        <dbReference type="ARBA" id="ARBA00048768"/>
    </source>
</evidence>
<dbReference type="OrthoDB" id="191192at2759"/>
<dbReference type="GO" id="GO:0005829">
    <property type="term" value="C:cytosol"/>
    <property type="evidence" value="ECO:0007669"/>
    <property type="project" value="TreeGrafter"/>
</dbReference>
<evidence type="ECO:0000313" key="10">
    <source>
        <dbReference type="EMBL" id="ORY47872.1"/>
    </source>
</evidence>
<dbReference type="Proteomes" id="UP000193642">
    <property type="component" value="Unassembled WGS sequence"/>
</dbReference>
<dbReference type="Gene3D" id="3.10.620.10">
    <property type="entry name" value="Protein N-terminal glutamine amidohydrolase, alpha beta roll"/>
    <property type="match status" value="1"/>
</dbReference>
<accession>A0A1Y2CLG8</accession>
<dbReference type="PANTHER" id="PTHR13035">
    <property type="entry name" value="PROTEIN N-TERMINAL GLUTAMINE AMIDOHYDROLASE"/>
    <property type="match status" value="1"/>
</dbReference>
<organism evidence="10 11">
    <name type="scientific">Rhizoclosmatium globosum</name>
    <dbReference type="NCBI Taxonomy" id="329046"/>
    <lineage>
        <taxon>Eukaryota</taxon>
        <taxon>Fungi</taxon>
        <taxon>Fungi incertae sedis</taxon>
        <taxon>Chytridiomycota</taxon>
        <taxon>Chytridiomycota incertae sedis</taxon>
        <taxon>Chytridiomycetes</taxon>
        <taxon>Chytridiales</taxon>
        <taxon>Chytriomycetaceae</taxon>
        <taxon>Rhizoclosmatium</taxon>
    </lineage>
</organism>
<dbReference type="EMBL" id="MCGO01000013">
    <property type="protein sequence ID" value="ORY47872.1"/>
    <property type="molecule type" value="Genomic_DNA"/>
</dbReference>
<dbReference type="AlphaFoldDB" id="A0A1Y2CLG8"/>
<reference evidence="10 11" key="1">
    <citation type="submission" date="2016-07" db="EMBL/GenBank/DDBJ databases">
        <title>Pervasive Adenine N6-methylation of Active Genes in Fungi.</title>
        <authorList>
            <consortium name="DOE Joint Genome Institute"/>
            <person name="Mondo S.J."/>
            <person name="Dannebaum R.O."/>
            <person name="Kuo R.C."/>
            <person name="Labutti K."/>
            <person name="Haridas S."/>
            <person name="Kuo A."/>
            <person name="Salamov A."/>
            <person name="Ahrendt S.R."/>
            <person name="Lipzen A."/>
            <person name="Sullivan W."/>
            <person name="Andreopoulos W.B."/>
            <person name="Clum A."/>
            <person name="Lindquist E."/>
            <person name="Daum C."/>
            <person name="Ramamoorthy G.K."/>
            <person name="Gryganskyi A."/>
            <person name="Culley D."/>
            <person name="Magnuson J.K."/>
            <person name="James T.Y."/>
            <person name="O'Malley M.A."/>
            <person name="Stajich J.E."/>
            <person name="Spatafora J.W."/>
            <person name="Visel A."/>
            <person name="Grigoriev I.V."/>
        </authorList>
    </citation>
    <scope>NUCLEOTIDE SEQUENCE [LARGE SCALE GENOMIC DNA]</scope>
    <source>
        <strain evidence="10 11">JEL800</strain>
    </source>
</reference>